<feature type="region of interest" description="Disordered" evidence="1">
    <location>
        <begin position="705"/>
        <end position="834"/>
    </location>
</feature>
<evidence type="ECO:0000313" key="5">
    <source>
        <dbReference type="Proteomes" id="UP001383192"/>
    </source>
</evidence>
<evidence type="ECO:0000256" key="1">
    <source>
        <dbReference type="SAM" id="MobiDB-lite"/>
    </source>
</evidence>
<proteinExistence type="predicted"/>
<dbReference type="InterPro" id="IPR045338">
    <property type="entry name" value="DUF6535"/>
</dbReference>
<reference evidence="4 5" key="1">
    <citation type="submission" date="2024-01" db="EMBL/GenBank/DDBJ databases">
        <title>A draft genome for a cacao thread blight-causing isolate of Paramarasmius palmivorus.</title>
        <authorList>
            <person name="Baruah I.K."/>
            <person name="Bukari Y."/>
            <person name="Amoako-Attah I."/>
            <person name="Meinhardt L.W."/>
            <person name="Bailey B.A."/>
            <person name="Cohen S.P."/>
        </authorList>
    </citation>
    <scope>NUCLEOTIDE SEQUENCE [LARGE SCALE GENOMIC DNA]</scope>
    <source>
        <strain evidence="4 5">GH-12</strain>
    </source>
</reference>
<keyword evidence="2" id="KW-0812">Transmembrane</keyword>
<feature type="compositionally biased region" description="Low complexity" evidence="1">
    <location>
        <begin position="763"/>
        <end position="775"/>
    </location>
</feature>
<keyword evidence="2" id="KW-1133">Transmembrane helix</keyword>
<feature type="transmembrane region" description="Helical" evidence="2">
    <location>
        <begin position="189"/>
        <end position="212"/>
    </location>
</feature>
<feature type="region of interest" description="Disordered" evidence="1">
    <location>
        <begin position="571"/>
        <end position="596"/>
    </location>
</feature>
<dbReference type="EMBL" id="JAYKXP010000027">
    <property type="protein sequence ID" value="KAK7043847.1"/>
    <property type="molecule type" value="Genomic_DNA"/>
</dbReference>
<feature type="compositionally biased region" description="Polar residues" evidence="1">
    <location>
        <begin position="713"/>
        <end position="729"/>
    </location>
</feature>
<feature type="compositionally biased region" description="Polar residues" evidence="1">
    <location>
        <begin position="637"/>
        <end position="653"/>
    </location>
</feature>
<feature type="compositionally biased region" description="Polar residues" evidence="1">
    <location>
        <begin position="670"/>
        <end position="688"/>
    </location>
</feature>
<feature type="region of interest" description="Disordered" evidence="1">
    <location>
        <begin position="627"/>
        <end position="688"/>
    </location>
</feature>
<feature type="domain" description="DUF6535" evidence="3">
    <location>
        <begin position="12"/>
        <end position="182"/>
    </location>
</feature>
<dbReference type="AlphaFoldDB" id="A0AAW0CYR0"/>
<dbReference type="Proteomes" id="UP001383192">
    <property type="component" value="Unassembled WGS sequence"/>
</dbReference>
<sequence>MVKAIDESLGRLAKAVEMYDAALAEGWRDDIDKIPVFSGLFSAVVTAFLIESYKKLEQDPAEKTVLLLEQLVLFQRNASLALAADPIPPFQPDSAIIRINCFWFLSLIFSLISAVFGLLCREWIRGFEHDTPTNTTAEALALRQLRRDSFEKWHVPSFLAALPILVELALILFFMGILDLLWRLHRIPFIVALVAVGLSAGLYFATTLLPALTIPKNLRTDIKVGWFERLSYQFICPYKSPQAWVFYRVVCTLLYFFSRLSQGKRAPASSEYIVPPASDWSSLDLRVVRQYDQQVRVLDNQKLFNLQVYQLRAFEWAVTMFRDSPSMIPHLQNVLETIPPPVAMSAVLGRRDIALWTDVSKADVDLAVQDPEGFRRQYSTSRTTGLSILDHLPRLPAIPDPVILQPEGIKFLFKHQMLMMKRYHKGHVSNLSDVFRTSLEDMGVQTTGFHFIVPLSITGRLWTHQNSDIQKQSLALLTHYHESWNLCSKVSEDKHSSERLAFVLALARHINRTDHTSASALITSRRGQEFMRFINQEIITQALYNGKSFARAEWVRAIERTREAGKLSSDYFAQLPGKNNPPPNLPPLPPTRSSVDTQADVVHDNQASGSQRDGGISDDENSIQIVPVPNTADKAGNSRNLTVQGRGHTTPQADDSLIDSDEPRRAPCTDNVQSQATDTGRDAGQSSTDIRLSGTAGVLDNEQTLAQDHDSNPLGSNTETVSEQSTAWDSTADIRNQDSHAQPITHPGSSQLSDGKPTTLLESSFHSFGSQSLSSPPDVESDAHPAPDRRSSATSGVTIASDSTSSHSEDEQHRYSDTRDAQPAVENRLGDGRG</sequence>
<accession>A0AAW0CYR0</accession>
<evidence type="ECO:0000313" key="4">
    <source>
        <dbReference type="EMBL" id="KAK7043847.1"/>
    </source>
</evidence>
<name>A0AAW0CYR0_9AGAR</name>
<feature type="transmembrane region" description="Helical" evidence="2">
    <location>
        <begin position="101"/>
        <end position="124"/>
    </location>
</feature>
<evidence type="ECO:0000256" key="2">
    <source>
        <dbReference type="SAM" id="Phobius"/>
    </source>
</evidence>
<feature type="compositionally biased region" description="Basic and acidic residues" evidence="1">
    <location>
        <begin position="807"/>
        <end position="820"/>
    </location>
</feature>
<keyword evidence="2" id="KW-0472">Membrane</keyword>
<gene>
    <name evidence="4" type="ORF">VNI00_008012</name>
</gene>
<feature type="transmembrane region" description="Helical" evidence="2">
    <location>
        <begin position="158"/>
        <end position="182"/>
    </location>
</feature>
<dbReference type="Pfam" id="PF20153">
    <property type="entry name" value="DUF6535"/>
    <property type="match status" value="1"/>
</dbReference>
<feature type="compositionally biased region" description="Basic and acidic residues" evidence="1">
    <location>
        <begin position="781"/>
        <end position="791"/>
    </location>
</feature>
<keyword evidence="5" id="KW-1185">Reference proteome</keyword>
<feature type="compositionally biased region" description="Pro residues" evidence="1">
    <location>
        <begin position="579"/>
        <end position="590"/>
    </location>
</feature>
<evidence type="ECO:0000259" key="3">
    <source>
        <dbReference type="Pfam" id="PF20153"/>
    </source>
</evidence>
<feature type="compositionally biased region" description="Polar residues" evidence="1">
    <location>
        <begin position="739"/>
        <end position="753"/>
    </location>
</feature>
<comment type="caution">
    <text evidence="4">The sequence shown here is derived from an EMBL/GenBank/DDBJ whole genome shotgun (WGS) entry which is preliminary data.</text>
</comment>
<feature type="compositionally biased region" description="Polar residues" evidence="1">
    <location>
        <begin position="792"/>
        <end position="806"/>
    </location>
</feature>
<protein>
    <recommendedName>
        <fullName evidence="3">DUF6535 domain-containing protein</fullName>
    </recommendedName>
</protein>
<organism evidence="4 5">
    <name type="scientific">Paramarasmius palmivorus</name>
    <dbReference type="NCBI Taxonomy" id="297713"/>
    <lineage>
        <taxon>Eukaryota</taxon>
        <taxon>Fungi</taxon>
        <taxon>Dikarya</taxon>
        <taxon>Basidiomycota</taxon>
        <taxon>Agaricomycotina</taxon>
        <taxon>Agaricomycetes</taxon>
        <taxon>Agaricomycetidae</taxon>
        <taxon>Agaricales</taxon>
        <taxon>Marasmiineae</taxon>
        <taxon>Marasmiaceae</taxon>
        <taxon>Paramarasmius</taxon>
    </lineage>
</organism>